<dbReference type="GO" id="GO:0034271">
    <property type="term" value="C:phosphatidylinositol 3-kinase complex, class III, type I"/>
    <property type="evidence" value="ECO:0007669"/>
    <property type="project" value="TreeGrafter"/>
</dbReference>
<evidence type="ECO:0000313" key="5">
    <source>
        <dbReference type="WBParaSite" id="TCLT_0000228601-mRNA-1"/>
    </source>
</evidence>
<dbReference type="Pfam" id="PF00069">
    <property type="entry name" value="Pkinase"/>
    <property type="match status" value="1"/>
</dbReference>
<dbReference type="InterPro" id="IPR000719">
    <property type="entry name" value="Prot_kinase_dom"/>
</dbReference>
<evidence type="ECO:0000256" key="1">
    <source>
        <dbReference type="ARBA" id="ARBA00022574"/>
    </source>
</evidence>
<reference evidence="3 4" key="2">
    <citation type="submission" date="2018-11" db="EMBL/GenBank/DDBJ databases">
        <authorList>
            <consortium name="Pathogen Informatics"/>
        </authorList>
    </citation>
    <scope>NUCLEOTIDE SEQUENCE [LARGE SCALE GENOMIC DNA]</scope>
</reference>
<evidence type="ECO:0000259" key="2">
    <source>
        <dbReference type="PROSITE" id="PS50011"/>
    </source>
</evidence>
<dbReference type="PROSITE" id="PS00108">
    <property type="entry name" value="PROTEIN_KINASE_ST"/>
    <property type="match status" value="1"/>
</dbReference>
<dbReference type="Proteomes" id="UP000276776">
    <property type="component" value="Unassembled WGS sequence"/>
</dbReference>
<reference evidence="5" key="1">
    <citation type="submission" date="2017-02" db="UniProtKB">
        <authorList>
            <consortium name="WormBaseParasite"/>
        </authorList>
    </citation>
    <scope>IDENTIFICATION</scope>
</reference>
<keyword evidence="4" id="KW-1185">Reference proteome</keyword>
<dbReference type="InterPro" id="IPR008271">
    <property type="entry name" value="Ser/Thr_kinase_AS"/>
</dbReference>
<accession>A0A0N5CPY6</accession>
<name>A0A0N5CPY6_THECL</name>
<dbReference type="GO" id="GO:0005770">
    <property type="term" value="C:late endosome"/>
    <property type="evidence" value="ECO:0007669"/>
    <property type="project" value="TreeGrafter"/>
</dbReference>
<dbReference type="WBParaSite" id="TCLT_0000228601-mRNA-1">
    <property type="protein sequence ID" value="TCLT_0000228601-mRNA-1"/>
    <property type="gene ID" value="TCLT_0000228601"/>
</dbReference>
<dbReference type="GO" id="GO:0034272">
    <property type="term" value="C:phosphatidylinositol 3-kinase complex, class III, type II"/>
    <property type="evidence" value="ECO:0007669"/>
    <property type="project" value="TreeGrafter"/>
</dbReference>
<dbReference type="GO" id="GO:0006623">
    <property type="term" value="P:protein targeting to vacuole"/>
    <property type="evidence" value="ECO:0007669"/>
    <property type="project" value="TreeGrafter"/>
</dbReference>
<dbReference type="AlphaFoldDB" id="A0A0N5CPY6"/>
<keyword evidence="1" id="KW-0853">WD repeat</keyword>
<organism evidence="5">
    <name type="scientific">Thelazia callipaeda</name>
    <name type="common">Oriental eyeworm</name>
    <name type="synonym">Parasitic nematode</name>
    <dbReference type="NCBI Taxonomy" id="103827"/>
    <lineage>
        <taxon>Eukaryota</taxon>
        <taxon>Metazoa</taxon>
        <taxon>Ecdysozoa</taxon>
        <taxon>Nematoda</taxon>
        <taxon>Chromadorea</taxon>
        <taxon>Rhabditida</taxon>
        <taxon>Spirurina</taxon>
        <taxon>Spiruromorpha</taxon>
        <taxon>Thelazioidea</taxon>
        <taxon>Thelaziidae</taxon>
        <taxon>Thelazia</taxon>
    </lineage>
</organism>
<dbReference type="GO" id="GO:0004674">
    <property type="term" value="F:protein serine/threonine kinase activity"/>
    <property type="evidence" value="ECO:0007669"/>
    <property type="project" value="InterPro"/>
</dbReference>
<dbReference type="Gene3D" id="1.10.510.10">
    <property type="entry name" value="Transferase(Phosphotransferase) domain 1"/>
    <property type="match status" value="1"/>
</dbReference>
<dbReference type="PROSITE" id="PS50011">
    <property type="entry name" value="PROTEIN_KINASE_DOM"/>
    <property type="match status" value="1"/>
</dbReference>
<dbReference type="GO" id="GO:0005524">
    <property type="term" value="F:ATP binding"/>
    <property type="evidence" value="ECO:0007669"/>
    <property type="project" value="InterPro"/>
</dbReference>
<dbReference type="EMBL" id="UYYF01000436">
    <property type="protein sequence ID" value="VDM98161.1"/>
    <property type="molecule type" value="Genomic_DNA"/>
</dbReference>
<dbReference type="OrthoDB" id="242910at2759"/>
<evidence type="ECO:0000313" key="4">
    <source>
        <dbReference type="Proteomes" id="UP000276776"/>
    </source>
</evidence>
<dbReference type="GO" id="GO:0071561">
    <property type="term" value="C:nucleus-vacuole junction"/>
    <property type="evidence" value="ECO:0007669"/>
    <property type="project" value="TreeGrafter"/>
</dbReference>
<protein>
    <submittedName>
        <fullName evidence="5">Protein kinase domain-containing protein</fullName>
    </submittedName>
</protein>
<dbReference type="SUPFAM" id="SSF56112">
    <property type="entry name" value="Protein kinase-like (PK-like)"/>
    <property type="match status" value="1"/>
</dbReference>
<dbReference type="STRING" id="103827.A0A0N5CPY6"/>
<dbReference type="PANTHER" id="PTHR17583">
    <property type="entry name" value="PHOSPHOINOSITIDE 3-KINASE REGULATORY SUBUNIT 4"/>
    <property type="match status" value="1"/>
</dbReference>
<proteinExistence type="predicted"/>
<feature type="domain" description="Protein kinase" evidence="2">
    <location>
        <begin position="26"/>
        <end position="184"/>
    </location>
</feature>
<dbReference type="InterPro" id="IPR011009">
    <property type="entry name" value="Kinase-like_dom_sf"/>
</dbReference>
<dbReference type="GO" id="GO:0016236">
    <property type="term" value="P:macroautophagy"/>
    <property type="evidence" value="ECO:0007669"/>
    <property type="project" value="InterPro"/>
</dbReference>
<dbReference type="GO" id="GO:0045324">
    <property type="term" value="P:late endosome to vacuole transport"/>
    <property type="evidence" value="ECO:0007669"/>
    <property type="project" value="InterPro"/>
</dbReference>
<dbReference type="InterPro" id="IPR045162">
    <property type="entry name" value="Vps15-like"/>
</dbReference>
<evidence type="ECO:0000313" key="3">
    <source>
        <dbReference type="EMBL" id="VDM98161.1"/>
    </source>
</evidence>
<gene>
    <name evidence="3" type="ORF">TCLT_LOCUS2287</name>
</gene>
<dbReference type="PANTHER" id="PTHR17583:SF0">
    <property type="entry name" value="PHOSPHOINOSITIDE 3-KINASE REGULATORY SUBUNIT 4"/>
    <property type="match status" value="1"/>
</dbReference>
<sequence>MGNVLSAQIPSQLLPVEAYLSDINDVEYVESLGSTRFMKVARVNHADGPSVLKVFLFQDQSFSIDPYRDQVIQIRDLLCNAYNCCPFRRVYITSRCVVLSRPFQKYTLYDRLSTRPFLMDIEKKWIAFQLFKALAQCECAEVCHGDLKTQNILVSSYGWIQITDFASFKPANIPSVRNLSCESF</sequence>